<dbReference type="AlphaFoldDB" id="A0A2W5QE23"/>
<comment type="caution">
    <text evidence="2">The sequence shown here is derived from an EMBL/GenBank/DDBJ whole genome shotgun (WGS) entry which is preliminary data.</text>
</comment>
<dbReference type="GO" id="GO:0016787">
    <property type="term" value="F:hydrolase activity"/>
    <property type="evidence" value="ECO:0007669"/>
    <property type="project" value="InterPro"/>
</dbReference>
<dbReference type="SUPFAM" id="SSF53474">
    <property type="entry name" value="alpha/beta-Hydrolases"/>
    <property type="match status" value="1"/>
</dbReference>
<dbReference type="InterPro" id="IPR002925">
    <property type="entry name" value="Dienelactn_hydro"/>
</dbReference>
<accession>A0A2W5QE23</accession>
<organism evidence="2 3">
    <name type="scientific">Rhodovulum sulfidophilum</name>
    <name type="common">Rhodobacter sulfidophilus</name>
    <dbReference type="NCBI Taxonomy" id="35806"/>
    <lineage>
        <taxon>Bacteria</taxon>
        <taxon>Pseudomonadati</taxon>
        <taxon>Pseudomonadota</taxon>
        <taxon>Alphaproteobacteria</taxon>
        <taxon>Rhodobacterales</taxon>
        <taxon>Paracoccaceae</taxon>
        <taxon>Rhodovulum</taxon>
    </lineage>
</organism>
<proteinExistence type="predicted"/>
<evidence type="ECO:0000313" key="2">
    <source>
        <dbReference type="EMBL" id="PZQ49660.1"/>
    </source>
</evidence>
<gene>
    <name evidence="2" type="ORF">DI556_09305</name>
</gene>
<dbReference type="Proteomes" id="UP000249185">
    <property type="component" value="Unassembled WGS sequence"/>
</dbReference>
<dbReference type="Pfam" id="PF01738">
    <property type="entry name" value="DLH"/>
    <property type="match status" value="1"/>
</dbReference>
<dbReference type="InterPro" id="IPR029058">
    <property type="entry name" value="AB_hydrolase_fold"/>
</dbReference>
<name>A0A2W5QE23_RHOSU</name>
<dbReference type="Gene3D" id="3.40.50.1820">
    <property type="entry name" value="alpha/beta hydrolase"/>
    <property type="match status" value="1"/>
</dbReference>
<protein>
    <submittedName>
        <fullName evidence="2">Esterase</fullName>
    </submittedName>
</protein>
<reference evidence="2 3" key="1">
    <citation type="submission" date="2017-08" db="EMBL/GenBank/DDBJ databases">
        <title>Infants hospitalized years apart are colonized by the same room-sourced microbial strains.</title>
        <authorList>
            <person name="Brooks B."/>
            <person name="Olm M.R."/>
            <person name="Firek B.A."/>
            <person name="Baker R."/>
            <person name="Thomas B.C."/>
            <person name="Morowitz M.J."/>
            <person name="Banfield J.F."/>
        </authorList>
    </citation>
    <scope>NUCLEOTIDE SEQUENCE [LARGE SCALE GENOMIC DNA]</scope>
    <source>
        <strain evidence="2">S2_005_002_R2_34</strain>
    </source>
</reference>
<evidence type="ECO:0000259" key="1">
    <source>
        <dbReference type="Pfam" id="PF01738"/>
    </source>
</evidence>
<feature type="domain" description="Dienelactone hydrolase" evidence="1">
    <location>
        <begin position="103"/>
        <end position="183"/>
    </location>
</feature>
<dbReference type="EMBL" id="QFPW01000006">
    <property type="protein sequence ID" value="PZQ49660.1"/>
    <property type="molecule type" value="Genomic_DNA"/>
</dbReference>
<sequence length="202" mass="21587">MTTLADGYAYAEERGAPGAPTLFLFHGTGGDEGQFLPLARQLMPGARLVAPRGDVSEHGAARFFRRRAEGLYDMEDLARRTAAMAGFIEARLAEGAGGEAIGLGYSNGANILASVILARPDLFDAAVLLHPLIPWDPAPAPIWTRVLITAGQRDPICPAPMTQGFADYLTRQGAPTALHWHPGGHEIDRSEITAISQFLKTA</sequence>
<evidence type="ECO:0000313" key="3">
    <source>
        <dbReference type="Proteomes" id="UP000249185"/>
    </source>
</evidence>